<evidence type="ECO:0000256" key="1">
    <source>
        <dbReference type="ARBA" id="ARBA00004123"/>
    </source>
</evidence>
<dbReference type="Pfam" id="PF00271">
    <property type="entry name" value="Helicase_C"/>
    <property type="match status" value="1"/>
</dbReference>
<feature type="compositionally biased region" description="Acidic residues" evidence="10">
    <location>
        <begin position="1"/>
        <end position="12"/>
    </location>
</feature>
<dbReference type="GO" id="GO:0005524">
    <property type="term" value="F:ATP binding"/>
    <property type="evidence" value="ECO:0007669"/>
    <property type="project" value="UniProtKB-KW"/>
</dbReference>
<dbReference type="InterPro" id="IPR050699">
    <property type="entry name" value="RNA-DNA_Helicase"/>
</dbReference>
<feature type="coiled-coil region" evidence="9">
    <location>
        <begin position="1020"/>
        <end position="1056"/>
    </location>
</feature>
<dbReference type="Gene3D" id="1.10.3380.30">
    <property type="match status" value="2"/>
</dbReference>
<sequence>MSDDEALFDVFEENGGGGSRTSKATAGTDKMAKLEAEKQSGAKALAAELLQSMLQGGVTPAQPPSTKRQTQAAEKDGPSLAKKPRDEDESKDIIAVSIDDGDDLDAAAIVGAEEFGTLESLPRIQVHRLETEEKCTHEVALPHGMEYTALKVPETEPAQEYEFVLDPFQKEAILCLDNYQSVLVSAHTSAGKTVVALYAIAMSLRDKQRVIYTTPIKALSNQKFRELQEEFKDVGLMTGDVTLNPDASCLVMTTEILRSMLYRGSEIMREVGWVVFDEIHYMRDKERGVVWEETIILLPDNVHYVFLSATIPNARQFAEWVCFLHNQPCHVVYTDYRPTPLQHFIYPAGGDGLYEVVNINNEFREDKFMQAMSGLKDTGDGGRGGVQRGKRGGTRGESNVVKIIRTIKDRDMVPCIVFSFSRKDCEAYATSMKDMDFNDETSKEMVLEIYNNAMDLLSEDDRKLPQIDAVLPFLLRGIGIHHSGLLPILKETIEILFGEGLIKTLFATETFSMGLNMPARTVLFTSARKFDGKDYRWLTSGEYIQMSGRAGRRGKDDKGLVILMVDQQMGADVAKQIVRGTADPINSQFRLTYNMVLNLLRVEGINPEYMLERSFYQFQNYAALPELYANVKRLEMKCDDFNIENELEVAGYYQMEKQIEMLRGELRKIINKPKHLIPFLAAGRLLKIEAGDRDFGWASLVNYHRKVNPKDPLKAEMIYILDVAMVISPESAKDPSNVGQLRPPDAAKGQKGVVEIVPLTTDCVAQVSAARIKLPQDLKSFEARQSVARIIQALQRRFPDGMPPLDPIKDMQIKDKALEETVKRLQSLELRRKDHPLGKTANFNALYATYQEKLAAEADLKAAKAELKKAKSLLQLDELKCRKRVLRRIGYCDESDVITRKGRVACEISAADELLITEMLFGGVFNELTAPQAAALLSTFVFQENAESGQLADDLSGCLRSMQQYARRIAKVTTEAKLEIDEDAYVESFRPHLMDVVHSWCSGATFAEILKKTDVFEGSIIRALRRLEELLREMVNASKSIENKEMEAKFEEARTRLKRDIVFAASLYL</sequence>
<proteinExistence type="inferred from homology"/>
<keyword evidence="6" id="KW-0347">Helicase</keyword>
<keyword evidence="3" id="KW-0698">rRNA processing</keyword>
<evidence type="ECO:0000256" key="4">
    <source>
        <dbReference type="ARBA" id="ARBA00022741"/>
    </source>
</evidence>
<evidence type="ECO:0000256" key="2">
    <source>
        <dbReference type="ARBA" id="ARBA00010140"/>
    </source>
</evidence>
<evidence type="ECO:0000259" key="12">
    <source>
        <dbReference type="PROSITE" id="PS51194"/>
    </source>
</evidence>
<dbReference type="GO" id="GO:0003724">
    <property type="term" value="F:RNA helicase activity"/>
    <property type="evidence" value="ECO:0007669"/>
    <property type="project" value="InterPro"/>
</dbReference>
<organism evidence="13 14">
    <name type="scientific">Plectus sambesii</name>
    <dbReference type="NCBI Taxonomy" id="2011161"/>
    <lineage>
        <taxon>Eukaryota</taxon>
        <taxon>Metazoa</taxon>
        <taxon>Ecdysozoa</taxon>
        <taxon>Nematoda</taxon>
        <taxon>Chromadorea</taxon>
        <taxon>Plectida</taxon>
        <taxon>Plectina</taxon>
        <taxon>Plectoidea</taxon>
        <taxon>Plectidae</taxon>
        <taxon>Plectus</taxon>
    </lineage>
</organism>
<dbReference type="Gene3D" id="2.40.30.300">
    <property type="match status" value="1"/>
</dbReference>
<dbReference type="InterPro" id="IPR027417">
    <property type="entry name" value="P-loop_NTPase"/>
</dbReference>
<dbReference type="FunFam" id="3.40.50.300:FF:000141">
    <property type="entry name" value="ATP-dependent RNA helicase DOB1"/>
    <property type="match status" value="1"/>
</dbReference>
<dbReference type="Pfam" id="PF00270">
    <property type="entry name" value="DEAD"/>
    <property type="match status" value="1"/>
</dbReference>
<dbReference type="GO" id="GO:0005634">
    <property type="term" value="C:nucleus"/>
    <property type="evidence" value="ECO:0007669"/>
    <property type="project" value="UniProtKB-SubCell"/>
</dbReference>
<dbReference type="GO" id="GO:0000460">
    <property type="term" value="P:maturation of 5.8S rRNA"/>
    <property type="evidence" value="ECO:0007669"/>
    <property type="project" value="TreeGrafter"/>
</dbReference>
<dbReference type="InterPro" id="IPR048392">
    <property type="entry name" value="MTR4-like_stalk"/>
</dbReference>
<dbReference type="FunFam" id="2.40.30.300:FF:000001">
    <property type="entry name" value="Mtr4 exosome RNA helicase"/>
    <property type="match status" value="1"/>
</dbReference>
<protein>
    <submittedName>
        <fullName evidence="14">Superkiller viralicidic activity 2-like 2</fullName>
    </submittedName>
</protein>
<dbReference type="GO" id="GO:0006401">
    <property type="term" value="P:RNA catabolic process"/>
    <property type="evidence" value="ECO:0007669"/>
    <property type="project" value="InterPro"/>
</dbReference>
<dbReference type="InterPro" id="IPR016438">
    <property type="entry name" value="SKI2-like"/>
</dbReference>
<reference evidence="14" key="1">
    <citation type="submission" date="2022-11" db="UniProtKB">
        <authorList>
            <consortium name="WormBaseParasite"/>
        </authorList>
    </citation>
    <scope>IDENTIFICATION</scope>
</reference>
<dbReference type="InterPro" id="IPR011545">
    <property type="entry name" value="DEAD/DEAH_box_helicase_dom"/>
</dbReference>
<evidence type="ECO:0000313" key="14">
    <source>
        <dbReference type="WBParaSite" id="PSAMB.scaffold645size44629.g7618.t1"/>
    </source>
</evidence>
<feature type="domain" description="Helicase C-terminal" evidence="12">
    <location>
        <begin position="399"/>
        <end position="603"/>
    </location>
</feature>
<dbReference type="Gene3D" id="3.40.50.300">
    <property type="entry name" value="P-loop containing nucleotide triphosphate hydrolases"/>
    <property type="match status" value="2"/>
</dbReference>
<evidence type="ECO:0000256" key="10">
    <source>
        <dbReference type="SAM" id="MobiDB-lite"/>
    </source>
</evidence>
<dbReference type="Pfam" id="PF13234">
    <property type="entry name" value="MTR4_beta-barrel"/>
    <property type="match status" value="1"/>
</dbReference>
<dbReference type="WBParaSite" id="PSAMB.scaffold645size44629.g7618.t1">
    <property type="protein sequence ID" value="PSAMB.scaffold645size44629.g7618.t1"/>
    <property type="gene ID" value="PSAMB.scaffold645size44629.g7618"/>
</dbReference>
<keyword evidence="7" id="KW-0067">ATP-binding</keyword>
<dbReference type="PROSITE" id="PS51192">
    <property type="entry name" value="HELICASE_ATP_BIND_1"/>
    <property type="match status" value="1"/>
</dbReference>
<evidence type="ECO:0000256" key="3">
    <source>
        <dbReference type="ARBA" id="ARBA00022552"/>
    </source>
</evidence>
<evidence type="ECO:0000259" key="11">
    <source>
        <dbReference type="PROSITE" id="PS51192"/>
    </source>
</evidence>
<dbReference type="InterPro" id="IPR012961">
    <property type="entry name" value="Ski2/MTR4_C"/>
</dbReference>
<dbReference type="CDD" id="cd18795">
    <property type="entry name" value="SF2_C_Ski2"/>
    <property type="match status" value="1"/>
</dbReference>
<dbReference type="PIRSF" id="PIRSF005198">
    <property type="entry name" value="Antiviral_helicase_SKI2"/>
    <property type="match status" value="1"/>
</dbReference>
<evidence type="ECO:0000256" key="5">
    <source>
        <dbReference type="ARBA" id="ARBA00022801"/>
    </source>
</evidence>
<dbReference type="AlphaFoldDB" id="A0A914X5P4"/>
<dbReference type="InterPro" id="IPR025696">
    <property type="entry name" value="Beta-barrel_MTR4"/>
</dbReference>
<dbReference type="SMART" id="SM01142">
    <property type="entry name" value="DSHCT"/>
    <property type="match status" value="1"/>
</dbReference>
<keyword evidence="4" id="KW-0547">Nucleotide-binding</keyword>
<evidence type="ECO:0000256" key="7">
    <source>
        <dbReference type="ARBA" id="ARBA00022840"/>
    </source>
</evidence>
<dbReference type="SMART" id="SM00487">
    <property type="entry name" value="DEXDc"/>
    <property type="match status" value="1"/>
</dbReference>
<feature type="region of interest" description="Disordered" evidence="10">
    <location>
        <begin position="1"/>
        <end position="31"/>
    </location>
</feature>
<dbReference type="GO" id="GO:0003723">
    <property type="term" value="F:RNA binding"/>
    <property type="evidence" value="ECO:0007669"/>
    <property type="project" value="InterPro"/>
</dbReference>
<accession>A0A914X5P4</accession>
<dbReference type="CDD" id="cd18024">
    <property type="entry name" value="DEXHc_Mtr4-like"/>
    <property type="match status" value="1"/>
</dbReference>
<dbReference type="InterPro" id="IPR014001">
    <property type="entry name" value="Helicase_ATP-bd"/>
</dbReference>
<comment type="subcellular location">
    <subcellularLocation>
        <location evidence="1">Nucleus</location>
    </subcellularLocation>
</comment>
<feature type="coiled-coil region" evidence="9">
    <location>
        <begin position="853"/>
        <end position="882"/>
    </location>
</feature>
<feature type="domain" description="Helicase ATP-binding" evidence="11">
    <location>
        <begin position="173"/>
        <end position="329"/>
    </location>
</feature>
<evidence type="ECO:0000256" key="6">
    <source>
        <dbReference type="ARBA" id="ARBA00022806"/>
    </source>
</evidence>
<dbReference type="FunFam" id="1.10.3380.30:FF:000002">
    <property type="entry name" value="superkiller viralicidic activity 2-like 2"/>
    <property type="match status" value="1"/>
</dbReference>
<feature type="compositionally biased region" description="Basic and acidic residues" evidence="10">
    <location>
        <begin position="73"/>
        <end position="90"/>
    </location>
</feature>
<comment type="similarity">
    <text evidence="2">Belongs to the helicase family. SKI2 subfamily.</text>
</comment>
<dbReference type="PROSITE" id="PS51194">
    <property type="entry name" value="HELICASE_CTER"/>
    <property type="match status" value="1"/>
</dbReference>
<dbReference type="PANTHER" id="PTHR12131:SF7">
    <property type="entry name" value="EXOSOME RNA HELICASE MTR4"/>
    <property type="match status" value="1"/>
</dbReference>
<dbReference type="Proteomes" id="UP000887566">
    <property type="component" value="Unplaced"/>
</dbReference>
<dbReference type="FunFam" id="3.40.50.300:FF:000083">
    <property type="entry name" value="ATP-dependent RNA helicase DOB1"/>
    <property type="match status" value="1"/>
</dbReference>
<dbReference type="PANTHER" id="PTHR12131">
    <property type="entry name" value="ATP-DEPENDENT RNA AND DNA HELICASE"/>
    <property type="match status" value="1"/>
</dbReference>
<dbReference type="SMART" id="SM00490">
    <property type="entry name" value="HELICc"/>
    <property type="match status" value="1"/>
</dbReference>
<dbReference type="GO" id="GO:0016787">
    <property type="term" value="F:hydrolase activity"/>
    <property type="evidence" value="ECO:0007669"/>
    <property type="project" value="UniProtKB-KW"/>
</dbReference>
<name>A0A914X5P4_9BILA</name>
<evidence type="ECO:0000256" key="8">
    <source>
        <dbReference type="ARBA" id="ARBA00023242"/>
    </source>
</evidence>
<keyword evidence="9" id="KW-0175">Coiled coil</keyword>
<keyword evidence="5" id="KW-0378">Hydrolase</keyword>
<evidence type="ECO:0000313" key="13">
    <source>
        <dbReference type="Proteomes" id="UP000887566"/>
    </source>
</evidence>
<feature type="region of interest" description="Disordered" evidence="10">
    <location>
        <begin position="54"/>
        <end position="90"/>
    </location>
</feature>
<keyword evidence="8" id="KW-0539">Nucleus</keyword>
<dbReference type="Pfam" id="PF21408">
    <property type="entry name" value="MTR4-like_stalk"/>
    <property type="match status" value="1"/>
</dbReference>
<dbReference type="SUPFAM" id="SSF52540">
    <property type="entry name" value="P-loop containing nucleoside triphosphate hydrolases"/>
    <property type="match status" value="1"/>
</dbReference>
<dbReference type="InterPro" id="IPR001650">
    <property type="entry name" value="Helicase_C-like"/>
</dbReference>
<dbReference type="Pfam" id="PF08148">
    <property type="entry name" value="DSHCT"/>
    <property type="match status" value="1"/>
</dbReference>
<evidence type="ECO:0000256" key="9">
    <source>
        <dbReference type="SAM" id="Coils"/>
    </source>
</evidence>
<keyword evidence="13" id="KW-1185">Reference proteome</keyword>